<feature type="compositionally biased region" description="Basic and acidic residues" evidence="1">
    <location>
        <begin position="94"/>
        <end position="104"/>
    </location>
</feature>
<feature type="compositionally biased region" description="Low complexity" evidence="1">
    <location>
        <begin position="111"/>
        <end position="130"/>
    </location>
</feature>
<accession>A0A084W4L6</accession>
<protein>
    <submittedName>
        <fullName evidence="2 3">Uncharacterized protein</fullName>
    </submittedName>
</protein>
<feature type="region of interest" description="Disordered" evidence="1">
    <location>
        <begin position="53"/>
        <end position="130"/>
    </location>
</feature>
<organism evidence="2">
    <name type="scientific">Anopheles sinensis</name>
    <name type="common">Mosquito</name>
    <dbReference type="NCBI Taxonomy" id="74873"/>
    <lineage>
        <taxon>Eukaryota</taxon>
        <taxon>Metazoa</taxon>
        <taxon>Ecdysozoa</taxon>
        <taxon>Arthropoda</taxon>
        <taxon>Hexapoda</taxon>
        <taxon>Insecta</taxon>
        <taxon>Pterygota</taxon>
        <taxon>Neoptera</taxon>
        <taxon>Endopterygota</taxon>
        <taxon>Diptera</taxon>
        <taxon>Nematocera</taxon>
        <taxon>Culicoidea</taxon>
        <taxon>Culicidae</taxon>
        <taxon>Anophelinae</taxon>
        <taxon>Anopheles</taxon>
    </lineage>
</organism>
<reference evidence="3" key="2">
    <citation type="submission" date="2020-05" db="UniProtKB">
        <authorList>
            <consortium name="EnsemblMetazoa"/>
        </authorList>
    </citation>
    <scope>IDENTIFICATION</scope>
</reference>
<dbReference type="Proteomes" id="UP000030765">
    <property type="component" value="Unassembled WGS sequence"/>
</dbReference>
<dbReference type="AlphaFoldDB" id="A0A084W4L6"/>
<reference evidence="2 4" key="1">
    <citation type="journal article" date="2014" name="BMC Genomics">
        <title>Genome sequence of Anopheles sinensis provides insight into genetics basis of mosquito competence for malaria parasites.</title>
        <authorList>
            <person name="Zhou D."/>
            <person name="Zhang D."/>
            <person name="Ding G."/>
            <person name="Shi L."/>
            <person name="Hou Q."/>
            <person name="Ye Y."/>
            <person name="Xu Y."/>
            <person name="Zhou H."/>
            <person name="Xiong C."/>
            <person name="Li S."/>
            <person name="Yu J."/>
            <person name="Hong S."/>
            <person name="Yu X."/>
            <person name="Zou P."/>
            <person name="Chen C."/>
            <person name="Chang X."/>
            <person name="Wang W."/>
            <person name="Lv Y."/>
            <person name="Sun Y."/>
            <person name="Ma L."/>
            <person name="Shen B."/>
            <person name="Zhu C."/>
        </authorList>
    </citation>
    <scope>NUCLEOTIDE SEQUENCE [LARGE SCALE GENOMIC DNA]</scope>
</reference>
<gene>
    <name evidence="2" type="ORF">ZHAS_00013116</name>
</gene>
<evidence type="ECO:0000256" key="1">
    <source>
        <dbReference type="SAM" id="MobiDB-lite"/>
    </source>
</evidence>
<proteinExistence type="predicted"/>
<evidence type="ECO:0000313" key="3">
    <source>
        <dbReference type="EnsemblMetazoa" id="ASIC013116-PA"/>
    </source>
</evidence>
<evidence type="ECO:0000313" key="2">
    <source>
        <dbReference type="EMBL" id="KFB45160.1"/>
    </source>
</evidence>
<evidence type="ECO:0000313" key="4">
    <source>
        <dbReference type="Proteomes" id="UP000030765"/>
    </source>
</evidence>
<name>A0A084W4L6_ANOSI</name>
<dbReference type="EMBL" id="ATLV01020346">
    <property type="status" value="NOT_ANNOTATED_CDS"/>
    <property type="molecule type" value="Genomic_DNA"/>
</dbReference>
<feature type="compositionally biased region" description="Basic residues" evidence="1">
    <location>
        <begin position="53"/>
        <end position="62"/>
    </location>
</feature>
<dbReference type="EnsemblMetazoa" id="ASIC013116-RA">
    <property type="protein sequence ID" value="ASIC013116-PA"/>
    <property type="gene ID" value="ASIC013116"/>
</dbReference>
<dbReference type="VEuPathDB" id="VectorBase:ASIC013116"/>
<keyword evidence="4" id="KW-1185">Reference proteome</keyword>
<sequence>MRLIDSCQCTPSVDSADGCPPLTNDTETFGRSTAVRYVNSPCASFPPARRYGHSTVARRRSSASKSVLFRPLPSSSQKKSAKNRITPFCPSNESEVRDTDDTHLRPKKAKPPTCAPAASKPAAGWSKALN</sequence>
<dbReference type="EMBL" id="KE525299">
    <property type="protein sequence ID" value="KFB45160.1"/>
    <property type="molecule type" value="Genomic_DNA"/>
</dbReference>